<evidence type="ECO:0000313" key="2">
    <source>
        <dbReference type="EMBL" id="CAL8128537.1"/>
    </source>
</evidence>
<organism evidence="2 3">
    <name type="scientific">Orchesella dallaii</name>
    <dbReference type="NCBI Taxonomy" id="48710"/>
    <lineage>
        <taxon>Eukaryota</taxon>
        <taxon>Metazoa</taxon>
        <taxon>Ecdysozoa</taxon>
        <taxon>Arthropoda</taxon>
        <taxon>Hexapoda</taxon>
        <taxon>Collembola</taxon>
        <taxon>Entomobryomorpha</taxon>
        <taxon>Entomobryoidea</taxon>
        <taxon>Orchesellidae</taxon>
        <taxon>Orchesellinae</taxon>
        <taxon>Orchesella</taxon>
    </lineage>
</organism>
<dbReference type="EMBL" id="CAXLJM020000075">
    <property type="protein sequence ID" value="CAL8128537.1"/>
    <property type="molecule type" value="Genomic_DNA"/>
</dbReference>
<accession>A0ABP1RHR1</accession>
<proteinExistence type="predicted"/>
<evidence type="ECO:0000313" key="3">
    <source>
        <dbReference type="Proteomes" id="UP001642540"/>
    </source>
</evidence>
<evidence type="ECO:0000256" key="1">
    <source>
        <dbReference type="SAM" id="MobiDB-lite"/>
    </source>
</evidence>
<name>A0ABP1RHR1_9HEXA</name>
<sequence length="141" mass="15714">MLNPSNSVKVKTLSDFSPFLQSTLLNPVAPAPQEGSLENPNYDDEDLVERMFEGIEDEDANENVVSAATPEATSGEKEVHTVIETTEPEPAVARDTNYVEEKPRKSSWLTKLCKCGGEKPEKERTKSKRVIDLRTIKQSHV</sequence>
<reference evidence="2 3" key="1">
    <citation type="submission" date="2024-08" db="EMBL/GenBank/DDBJ databases">
        <authorList>
            <person name="Cucini C."/>
            <person name="Frati F."/>
        </authorList>
    </citation>
    <scope>NUCLEOTIDE SEQUENCE [LARGE SCALE GENOMIC DNA]</scope>
</reference>
<dbReference type="Proteomes" id="UP001642540">
    <property type="component" value="Unassembled WGS sequence"/>
</dbReference>
<feature type="region of interest" description="Disordered" evidence="1">
    <location>
        <begin position="118"/>
        <end position="141"/>
    </location>
</feature>
<keyword evidence="3" id="KW-1185">Reference proteome</keyword>
<comment type="caution">
    <text evidence="2">The sequence shown here is derived from an EMBL/GenBank/DDBJ whole genome shotgun (WGS) entry which is preliminary data.</text>
</comment>
<gene>
    <name evidence="2" type="ORF">ODALV1_LOCUS22303</name>
</gene>
<feature type="compositionally biased region" description="Basic and acidic residues" evidence="1">
    <location>
        <begin position="118"/>
        <end position="135"/>
    </location>
</feature>
<protein>
    <submittedName>
        <fullName evidence="2">Uncharacterized protein</fullName>
    </submittedName>
</protein>